<reference evidence="1" key="2">
    <citation type="journal article" date="2021" name="PeerJ">
        <title>Extensive microbial diversity within the chicken gut microbiome revealed by metagenomics and culture.</title>
        <authorList>
            <person name="Gilroy R."/>
            <person name="Ravi A."/>
            <person name="Getino M."/>
            <person name="Pursley I."/>
            <person name="Horton D.L."/>
            <person name="Alikhan N.F."/>
            <person name="Baker D."/>
            <person name="Gharbi K."/>
            <person name="Hall N."/>
            <person name="Watson M."/>
            <person name="Adriaenssens E.M."/>
            <person name="Foster-Nyarko E."/>
            <person name="Jarju S."/>
            <person name="Secka A."/>
            <person name="Antonio M."/>
            <person name="Oren A."/>
            <person name="Chaudhuri R.R."/>
            <person name="La Ragione R."/>
            <person name="Hildebrand F."/>
            <person name="Pallen M.J."/>
        </authorList>
    </citation>
    <scope>NUCLEOTIDE SEQUENCE</scope>
    <source>
        <strain evidence="1">ChiSjej3B21-11622</strain>
    </source>
</reference>
<comment type="caution">
    <text evidence="1">The sequence shown here is derived from an EMBL/GenBank/DDBJ whole genome shotgun (WGS) entry which is preliminary data.</text>
</comment>
<name>A0A9D1D080_9FIRM</name>
<organism evidence="1 2">
    <name type="scientific">Candidatus Limivivens merdigallinarum</name>
    <dbReference type="NCBI Taxonomy" id="2840859"/>
    <lineage>
        <taxon>Bacteria</taxon>
        <taxon>Bacillati</taxon>
        <taxon>Bacillota</taxon>
        <taxon>Clostridia</taxon>
        <taxon>Lachnospirales</taxon>
        <taxon>Lachnospiraceae</taxon>
        <taxon>Lachnospiraceae incertae sedis</taxon>
        <taxon>Candidatus Limivivens</taxon>
    </lineage>
</organism>
<proteinExistence type="predicted"/>
<protein>
    <submittedName>
        <fullName evidence="1">Uncharacterized protein</fullName>
    </submittedName>
</protein>
<dbReference type="EMBL" id="DVFT01000074">
    <property type="protein sequence ID" value="HIQ95870.1"/>
    <property type="molecule type" value="Genomic_DNA"/>
</dbReference>
<sequence length="109" mass="12444">MNRFAEKRFHPLKKHTALYSVLLLLLLTLLFLISIRSISDTTHEEQAESLKAAILRSSVHCYAVEGAYPESLSYLEEHYGITYDKENYVVDYEIIGSNILPDVTVIPLT</sequence>
<gene>
    <name evidence="1" type="ORF">IAB26_04835</name>
</gene>
<evidence type="ECO:0000313" key="1">
    <source>
        <dbReference type="EMBL" id="HIQ95870.1"/>
    </source>
</evidence>
<reference evidence="1" key="1">
    <citation type="submission" date="2020-10" db="EMBL/GenBank/DDBJ databases">
        <authorList>
            <person name="Gilroy R."/>
        </authorList>
    </citation>
    <scope>NUCLEOTIDE SEQUENCE</scope>
    <source>
        <strain evidence="1">ChiSjej3B21-11622</strain>
    </source>
</reference>
<evidence type="ECO:0000313" key="2">
    <source>
        <dbReference type="Proteomes" id="UP000886886"/>
    </source>
</evidence>
<dbReference type="Proteomes" id="UP000886886">
    <property type="component" value="Unassembled WGS sequence"/>
</dbReference>
<accession>A0A9D1D080</accession>
<dbReference type="AlphaFoldDB" id="A0A9D1D080"/>